<evidence type="ECO:0000313" key="2">
    <source>
        <dbReference type="RefSeq" id="XP_060035819.1"/>
    </source>
</evidence>
<proteinExistence type="predicted"/>
<accession>A0ABM3WGX1</accession>
<evidence type="ECO:0000313" key="1">
    <source>
        <dbReference type="Proteomes" id="UP001652624"/>
    </source>
</evidence>
<protein>
    <submittedName>
        <fullName evidence="2">Uncharacterized protein LOC132534969</fullName>
    </submittedName>
</protein>
<gene>
    <name evidence="2" type="primary">LOC132534969</name>
</gene>
<dbReference type="RefSeq" id="XP_060035819.1">
    <property type="nucleotide sequence ID" value="XM_060179836.1"/>
</dbReference>
<keyword evidence="1" id="KW-1185">Reference proteome</keyword>
<reference evidence="2" key="1">
    <citation type="submission" date="2025-08" db="UniProtKB">
        <authorList>
            <consortium name="RefSeq"/>
        </authorList>
    </citation>
    <scope>IDENTIFICATION</scope>
</reference>
<dbReference type="Proteomes" id="UP001652624">
    <property type="component" value="Chromosome 20"/>
</dbReference>
<sequence>MMNSITERNSSENHTGPWNLKKEVKTLTPQCAGQAVLKVCWSCPPCPVWKWKQAALGSQIQPHAVLGFHPRPETGHMSSGKEVESLLDASHLLPRQCQPVPPTGSPTPPRLCEAFAATWVLFPHFCESHFWVPSAQQGGTVETFGHGGSTLVAPQPASVTVITQAVTRQEPCWALTQHPIQGEEVLSFLPKVEGILIPTPEFKCSGLVCTVARSTFSGSYHSFRLFSCNAKLQIETERGFRTKGEKLKGHSGFASALADNRVFVSVRARVGVDAGHVGREPALQWGHVGCVSAGLGHVGARGGVSLCCVVVGHVVCVSLGLCHVRLEPVLRGCGARGLRQPGLASREA</sequence>
<dbReference type="GeneID" id="132534969"/>
<organism evidence="1 2">
    <name type="scientific">Erinaceus europaeus</name>
    <name type="common">Western European hedgehog</name>
    <dbReference type="NCBI Taxonomy" id="9365"/>
    <lineage>
        <taxon>Eukaryota</taxon>
        <taxon>Metazoa</taxon>
        <taxon>Chordata</taxon>
        <taxon>Craniata</taxon>
        <taxon>Vertebrata</taxon>
        <taxon>Euteleostomi</taxon>
        <taxon>Mammalia</taxon>
        <taxon>Eutheria</taxon>
        <taxon>Laurasiatheria</taxon>
        <taxon>Eulipotyphla</taxon>
        <taxon>Erinaceidae</taxon>
        <taxon>Erinaceinae</taxon>
        <taxon>Erinaceus</taxon>
    </lineage>
</organism>
<name>A0ABM3WGX1_ERIEU</name>